<keyword evidence="1" id="KW-0472">Membrane</keyword>
<evidence type="ECO:0000256" key="1">
    <source>
        <dbReference type="SAM" id="Phobius"/>
    </source>
</evidence>
<comment type="caution">
    <text evidence="3">The sequence shown here is derived from an EMBL/GenBank/DDBJ whole genome shotgun (WGS) entry which is preliminary data.</text>
</comment>
<organism evidence="3 4">
    <name type="scientific">Prototheca wickerhamii</name>
    <dbReference type="NCBI Taxonomy" id="3111"/>
    <lineage>
        <taxon>Eukaryota</taxon>
        <taxon>Viridiplantae</taxon>
        <taxon>Chlorophyta</taxon>
        <taxon>core chlorophytes</taxon>
        <taxon>Trebouxiophyceae</taxon>
        <taxon>Chlorellales</taxon>
        <taxon>Chlorellaceae</taxon>
        <taxon>Prototheca</taxon>
    </lineage>
</organism>
<feature type="transmembrane region" description="Helical" evidence="1">
    <location>
        <begin position="122"/>
        <end position="144"/>
    </location>
</feature>
<dbReference type="AlphaFoldDB" id="A0AAD9IL34"/>
<evidence type="ECO:0000259" key="2">
    <source>
        <dbReference type="Pfam" id="PF13967"/>
    </source>
</evidence>
<keyword evidence="1" id="KW-0812">Transmembrane</keyword>
<dbReference type="GO" id="GO:0005227">
    <property type="term" value="F:calcium-activated cation channel activity"/>
    <property type="evidence" value="ECO:0007669"/>
    <property type="project" value="InterPro"/>
</dbReference>
<reference evidence="3" key="1">
    <citation type="submission" date="2021-01" db="EMBL/GenBank/DDBJ databases">
        <authorList>
            <person name="Eckstrom K.M.E."/>
        </authorList>
    </citation>
    <scope>NUCLEOTIDE SEQUENCE</scope>
    <source>
        <strain evidence="3">UVCC 0001</strain>
    </source>
</reference>
<accession>A0AAD9IL34</accession>
<dbReference type="InterPro" id="IPR032880">
    <property type="entry name" value="CSC1/OSCA1-like_N"/>
</dbReference>
<name>A0AAD9IL34_PROWI</name>
<feature type="transmembrane region" description="Helical" evidence="1">
    <location>
        <begin position="183"/>
        <end position="202"/>
    </location>
</feature>
<dbReference type="PANTHER" id="PTHR13018:SF5">
    <property type="entry name" value="RE44586P"/>
    <property type="match status" value="1"/>
</dbReference>
<feature type="transmembrane region" description="Helical" evidence="1">
    <location>
        <begin position="45"/>
        <end position="66"/>
    </location>
</feature>
<protein>
    <recommendedName>
        <fullName evidence="2">CSC1/OSCA1-like N-terminal transmembrane domain-containing protein</fullName>
    </recommendedName>
</protein>
<evidence type="ECO:0000313" key="3">
    <source>
        <dbReference type="EMBL" id="KAK2078620.1"/>
    </source>
</evidence>
<gene>
    <name evidence="3" type="ORF">QBZ16_003460</name>
</gene>
<dbReference type="PANTHER" id="PTHR13018">
    <property type="entry name" value="PROBABLE MEMBRANE PROTEIN DUF221-RELATED"/>
    <property type="match status" value="1"/>
</dbReference>
<feature type="domain" description="CSC1/OSCA1-like N-terminal transmembrane" evidence="2">
    <location>
        <begin position="41"/>
        <end position="202"/>
    </location>
</feature>
<sequence length="223" mass="25267">MSDANPPPSDDYKFSLGHDNDACINQTSPICFNTAVSGQNIITGLWFNTIIGLVLLLLFIWLRGVFRFYQARLLSPHVERKPPAMKLKGHHRLWSWLKPVFSVPDEELLRSSGLDALVATRIIGFGVTLLAPMAVLGVTVLLPINYVDDYYETSARANDLTDRFTSVFSRLTMSNIRPGSPLMWIHFTMVYVFVGWTCWLTVEYYKEYIVIRQAYLVNVGLGG</sequence>
<proteinExistence type="predicted"/>
<dbReference type="InterPro" id="IPR045122">
    <property type="entry name" value="Csc1-like"/>
</dbReference>
<evidence type="ECO:0000313" key="4">
    <source>
        <dbReference type="Proteomes" id="UP001255856"/>
    </source>
</evidence>
<dbReference type="Proteomes" id="UP001255856">
    <property type="component" value="Unassembled WGS sequence"/>
</dbReference>
<dbReference type="Pfam" id="PF13967">
    <property type="entry name" value="RSN1_TM"/>
    <property type="match status" value="1"/>
</dbReference>
<dbReference type="EMBL" id="JASFZW010000004">
    <property type="protein sequence ID" value="KAK2078620.1"/>
    <property type="molecule type" value="Genomic_DNA"/>
</dbReference>
<keyword evidence="4" id="KW-1185">Reference proteome</keyword>
<dbReference type="GO" id="GO:0005886">
    <property type="term" value="C:plasma membrane"/>
    <property type="evidence" value="ECO:0007669"/>
    <property type="project" value="TreeGrafter"/>
</dbReference>
<keyword evidence="1" id="KW-1133">Transmembrane helix</keyword>